<evidence type="ECO:0000259" key="1">
    <source>
        <dbReference type="PROSITE" id="PS51704"/>
    </source>
</evidence>
<dbReference type="InterPro" id="IPR017946">
    <property type="entry name" value="PLC-like_Pdiesterase_TIM-brl"/>
</dbReference>
<dbReference type="PROSITE" id="PS51704">
    <property type="entry name" value="GP_PDE"/>
    <property type="match status" value="1"/>
</dbReference>
<keyword evidence="3" id="KW-1185">Reference proteome</keyword>
<dbReference type="EMBL" id="JBHMBL010000004">
    <property type="protein sequence ID" value="MFB9643868.1"/>
    <property type="molecule type" value="Genomic_DNA"/>
</dbReference>
<dbReference type="CDD" id="cd08561">
    <property type="entry name" value="GDPD_cytoplasmic_ScUgpQ2_like"/>
    <property type="match status" value="1"/>
</dbReference>
<dbReference type="Gene3D" id="3.20.20.190">
    <property type="entry name" value="Phosphatidylinositol (PI) phosphodiesterase"/>
    <property type="match status" value="1"/>
</dbReference>
<dbReference type="SUPFAM" id="SSF51695">
    <property type="entry name" value="PLC-like phosphodiesterases"/>
    <property type="match status" value="1"/>
</dbReference>
<dbReference type="PANTHER" id="PTHR43805:SF1">
    <property type="entry name" value="GP-PDE DOMAIN-CONTAINING PROTEIN"/>
    <property type="match status" value="1"/>
</dbReference>
<dbReference type="PANTHER" id="PTHR43805">
    <property type="entry name" value="GLYCEROPHOSPHORYL DIESTER PHOSPHODIESTERASE"/>
    <property type="match status" value="1"/>
</dbReference>
<dbReference type="Proteomes" id="UP001589667">
    <property type="component" value="Unassembled WGS sequence"/>
</dbReference>
<accession>A0ABV5SU50</accession>
<organism evidence="2 3">
    <name type="scientific">Agromyces lapidis</name>
    <dbReference type="NCBI Taxonomy" id="279574"/>
    <lineage>
        <taxon>Bacteria</taxon>
        <taxon>Bacillati</taxon>
        <taxon>Actinomycetota</taxon>
        <taxon>Actinomycetes</taxon>
        <taxon>Micrococcales</taxon>
        <taxon>Microbacteriaceae</taxon>
        <taxon>Agromyces</taxon>
    </lineage>
</organism>
<evidence type="ECO:0000313" key="2">
    <source>
        <dbReference type="EMBL" id="MFB9643868.1"/>
    </source>
</evidence>
<evidence type="ECO:0000313" key="3">
    <source>
        <dbReference type="Proteomes" id="UP001589667"/>
    </source>
</evidence>
<dbReference type="RefSeq" id="WP_157424522.1">
    <property type="nucleotide sequence ID" value="NZ_BAAANI010000005.1"/>
</dbReference>
<dbReference type="InterPro" id="IPR030395">
    <property type="entry name" value="GP_PDE_dom"/>
</dbReference>
<feature type="domain" description="GP-PDE" evidence="1">
    <location>
        <begin position="11"/>
        <end position="247"/>
    </location>
</feature>
<gene>
    <name evidence="2" type="ORF">ACFFQV_16360</name>
</gene>
<dbReference type="Pfam" id="PF03009">
    <property type="entry name" value="GDPD"/>
    <property type="match status" value="1"/>
</dbReference>
<reference evidence="2 3" key="1">
    <citation type="submission" date="2024-09" db="EMBL/GenBank/DDBJ databases">
        <authorList>
            <person name="Sun Q."/>
            <person name="Mori K."/>
        </authorList>
    </citation>
    <scope>NUCLEOTIDE SEQUENCE [LARGE SCALE GENOMIC DNA]</scope>
    <source>
        <strain evidence="2 3">JCM 14321</strain>
    </source>
</reference>
<proteinExistence type="predicted"/>
<protein>
    <submittedName>
        <fullName evidence="2">Glycerophosphodiester phosphodiesterase</fullName>
    </submittedName>
</protein>
<name>A0ABV5SU50_9MICO</name>
<comment type="caution">
    <text evidence="2">The sequence shown here is derived from an EMBL/GenBank/DDBJ whole genome shotgun (WGS) entry which is preliminary data.</text>
</comment>
<sequence>MASTYFEPTGPRVLAHRGLAVDAPENTLLAFAKAIAVGAAYLETDVHASHDGIAVVSHDPSLERVAGRKVAVGQLTMHELGRIDLGHGQGFSSLEATLDAFPDARFNIDVKEEAAVEPTIAAIARTRSANRVLLTSFSERRRQRLAQLAPGAVTSVGGSAVLRFRSAAFLRSPGSATRALHGGLALQIPERSGPVRLATRPLIDLAHRVGAEVHVWTVNDPADMNRLLDLGVDGLVTDRADLAMQVIAARS</sequence>